<dbReference type="Pfam" id="PF04130">
    <property type="entry name" value="GCP_C_terminal"/>
    <property type="match status" value="1"/>
</dbReference>
<proteinExistence type="inferred from homology"/>
<evidence type="ECO:0000256" key="3">
    <source>
        <dbReference type="ARBA" id="ARBA00022701"/>
    </source>
</evidence>
<evidence type="ECO:0000313" key="9">
    <source>
        <dbReference type="Proteomes" id="UP000007875"/>
    </source>
</evidence>
<name>H2Z0W0_CIOSA</name>
<keyword evidence="3 5" id="KW-0493">Microtubule</keyword>
<dbReference type="FunCoup" id="H2Z0W0">
    <property type="interactions" value="25"/>
</dbReference>
<dbReference type="InterPro" id="IPR041470">
    <property type="entry name" value="GCP_N"/>
</dbReference>
<dbReference type="PANTHER" id="PTHR19302">
    <property type="entry name" value="GAMMA TUBULIN COMPLEX PROTEIN"/>
    <property type="match status" value="1"/>
</dbReference>
<feature type="domain" description="Gamma tubulin complex component protein N-terminal" evidence="7">
    <location>
        <begin position="243"/>
        <end position="468"/>
    </location>
</feature>
<evidence type="ECO:0000256" key="5">
    <source>
        <dbReference type="RuleBase" id="RU363050"/>
    </source>
</evidence>
<dbReference type="PANTHER" id="PTHR19302:SF33">
    <property type="entry name" value="GAMMA-TUBULIN COMPLEX COMPONENT 5"/>
    <property type="match status" value="1"/>
</dbReference>
<keyword evidence="9" id="KW-1185">Reference proteome</keyword>
<dbReference type="GO" id="GO:0007020">
    <property type="term" value="P:microtubule nucleation"/>
    <property type="evidence" value="ECO:0007669"/>
    <property type="project" value="InterPro"/>
</dbReference>
<evidence type="ECO:0000259" key="7">
    <source>
        <dbReference type="Pfam" id="PF17681"/>
    </source>
</evidence>
<dbReference type="GO" id="GO:0043015">
    <property type="term" value="F:gamma-tubulin binding"/>
    <property type="evidence" value="ECO:0007669"/>
    <property type="project" value="InterPro"/>
</dbReference>
<dbReference type="GO" id="GO:0005813">
    <property type="term" value="C:centrosome"/>
    <property type="evidence" value="ECO:0007669"/>
    <property type="project" value="UniProtKB-ARBA"/>
</dbReference>
<keyword evidence="2 5" id="KW-0963">Cytoplasm</keyword>
<dbReference type="GeneTree" id="ENSGT00940000155962"/>
<protein>
    <recommendedName>
        <fullName evidence="5">Gamma-tubulin complex component</fullName>
    </recommendedName>
</protein>
<organism evidence="8 9">
    <name type="scientific">Ciona savignyi</name>
    <name type="common">Pacific transparent sea squirt</name>
    <dbReference type="NCBI Taxonomy" id="51511"/>
    <lineage>
        <taxon>Eukaryota</taxon>
        <taxon>Metazoa</taxon>
        <taxon>Chordata</taxon>
        <taxon>Tunicata</taxon>
        <taxon>Ascidiacea</taxon>
        <taxon>Phlebobranchia</taxon>
        <taxon>Cionidae</taxon>
        <taxon>Ciona</taxon>
    </lineage>
</organism>
<dbReference type="GO" id="GO:0000922">
    <property type="term" value="C:spindle pole"/>
    <property type="evidence" value="ECO:0007669"/>
    <property type="project" value="InterPro"/>
</dbReference>
<dbReference type="GO" id="GO:0031122">
    <property type="term" value="P:cytoplasmic microtubule organization"/>
    <property type="evidence" value="ECO:0007669"/>
    <property type="project" value="TreeGrafter"/>
</dbReference>
<evidence type="ECO:0000259" key="6">
    <source>
        <dbReference type="Pfam" id="PF04130"/>
    </source>
</evidence>
<reference evidence="8" key="3">
    <citation type="submission" date="2025-09" db="UniProtKB">
        <authorList>
            <consortium name="Ensembl"/>
        </authorList>
    </citation>
    <scope>IDENTIFICATION</scope>
</reference>
<dbReference type="eggNOG" id="KOG4344">
    <property type="taxonomic scope" value="Eukaryota"/>
</dbReference>
<dbReference type="InterPro" id="IPR042241">
    <property type="entry name" value="GCP_C_sf"/>
</dbReference>
<dbReference type="Gene3D" id="1.20.120.1900">
    <property type="entry name" value="Gamma-tubulin complex, C-terminal domain"/>
    <property type="match status" value="1"/>
</dbReference>
<dbReference type="OMA" id="RTNQFEV"/>
<evidence type="ECO:0000313" key="8">
    <source>
        <dbReference type="Ensembl" id="ENSCSAVP00000011222.1"/>
    </source>
</evidence>
<feature type="domain" description="Gamma tubulin complex component C-terminal" evidence="6">
    <location>
        <begin position="635"/>
        <end position="927"/>
    </location>
</feature>
<dbReference type="InterPro" id="IPR007259">
    <property type="entry name" value="GCP"/>
</dbReference>
<evidence type="ECO:0000256" key="4">
    <source>
        <dbReference type="ARBA" id="ARBA00023212"/>
    </source>
</evidence>
<dbReference type="STRING" id="51511.ENSCSAVP00000011222"/>
<dbReference type="GO" id="GO:0000930">
    <property type="term" value="C:gamma-tubulin complex"/>
    <property type="evidence" value="ECO:0007669"/>
    <property type="project" value="TreeGrafter"/>
</dbReference>
<dbReference type="GO" id="GO:0005874">
    <property type="term" value="C:microtubule"/>
    <property type="evidence" value="ECO:0007669"/>
    <property type="project" value="UniProtKB-KW"/>
</dbReference>
<dbReference type="Proteomes" id="UP000007875">
    <property type="component" value="Unassembled WGS sequence"/>
</dbReference>
<dbReference type="Pfam" id="PF17681">
    <property type="entry name" value="GCP_N_terminal"/>
    <property type="match status" value="1"/>
</dbReference>
<dbReference type="InterPro" id="IPR059169">
    <property type="entry name" value="GCP5_N_ext"/>
</dbReference>
<dbReference type="HOGENOM" id="CLU_011574_0_0_1"/>
<evidence type="ECO:0000256" key="1">
    <source>
        <dbReference type="ARBA" id="ARBA00010337"/>
    </source>
</evidence>
<accession>H2Z0W0</accession>
<reference evidence="8" key="2">
    <citation type="submission" date="2025-08" db="UniProtKB">
        <authorList>
            <consortium name="Ensembl"/>
        </authorList>
    </citation>
    <scope>IDENTIFICATION</scope>
</reference>
<sequence length="931" mass="107212">MAKNPEYQKTLHSLTTKLVTCLAPFLVGSENFQSCMEYSLSNIRYHRFLDADGHRIARQIDGLHDKFVIHSKPEKAVRIKKMFHQFQNTGITDKIPPNSQVHDRLMSILLHLSDHPINHAYVKPKKRIQIEHRDAFNWGAFLLEGEDRPTCSSSSDESESENAVVDTVPRTINHIQQTSTTKQTVVRITPLEDEVVLPTVVSDYWNFNKSSYEVHTEFLSMCSLKNVKSSKADLNQLKEMHILREVIWLLSGHDNLFLFPNKGNQYTVSDNSYLNHLTQNSFNQSLLFFVEHANFLKLVRTFINSVSSQVCLTYQAFAETLRSYIKWFDTDLMAIENKVKSQEHTFLIGDMFDSLEFHFEVISQLKEVYDSSLGLDKPTEANSVKASRLLSTLYSAFVTESLIELPAQDKSRTRLHVFLKLWVESIKPYLDICDDWITSGVLNDLHNEWFLCRVNTVPDCRNASFWQNAVVPAVDNISTLLPWLKCVVDIAVIGGKSMEIIQTLNMLYKDDDTSSSINLPKHPRQKLFASFQDNLLSMLFNENEDKVTETQAVKYLTNDKPEKEMLSESLELLFSTSCFTERTVESNKFYRPFASRSPLSVLIERSIFPLLEIKCEYASSSLLRIFRSRFGLSTYLNTYHNFYLMGWGDVMHTFSTEIFKLLHQRTVLNDDPVSLNIILQESMAIRSLPSPGVFVLLNMDRNLKDGGLLGREKKMLPGVHQLIQATDCIELQCPVEWPVNIVITEESTVTYKKLFSYLMRINRALFCLEQLKFATIYLEKENSMEVKMKAHRLSLLRHKMLYLLQQWHGYIMTSVIQSEKHTFLIAMEEAKSLDNIIDAHNKFLKCVCTLCLLDEKTQAEKLVQGTLKKVLTFAITFNMLWSLGINNISTELISKHESDFNECSEFLGRILKTVAHRGSIPRLNSLAYSLL</sequence>
<dbReference type="InParanoid" id="H2Z0W0"/>
<keyword evidence="4 5" id="KW-0206">Cytoskeleton</keyword>
<evidence type="ECO:0000256" key="2">
    <source>
        <dbReference type="ARBA" id="ARBA00022490"/>
    </source>
</evidence>
<dbReference type="AlphaFoldDB" id="H2Z0W0"/>
<dbReference type="GO" id="GO:0051011">
    <property type="term" value="F:microtubule minus-end binding"/>
    <property type="evidence" value="ECO:0007669"/>
    <property type="project" value="TreeGrafter"/>
</dbReference>
<dbReference type="InterPro" id="IPR040457">
    <property type="entry name" value="GCP_C"/>
</dbReference>
<dbReference type="CDD" id="cd22572">
    <property type="entry name" value="GCP5_NTD"/>
    <property type="match status" value="1"/>
</dbReference>
<comment type="similarity">
    <text evidence="1 5">Belongs to the TUBGCP family.</text>
</comment>
<dbReference type="GO" id="GO:0051321">
    <property type="term" value="P:meiotic cell cycle"/>
    <property type="evidence" value="ECO:0007669"/>
    <property type="project" value="TreeGrafter"/>
</dbReference>
<dbReference type="GO" id="GO:0051225">
    <property type="term" value="P:spindle assembly"/>
    <property type="evidence" value="ECO:0007669"/>
    <property type="project" value="TreeGrafter"/>
</dbReference>
<reference evidence="9" key="1">
    <citation type="submission" date="2003-08" db="EMBL/GenBank/DDBJ databases">
        <authorList>
            <person name="Birren B."/>
            <person name="Nusbaum C."/>
            <person name="Abebe A."/>
            <person name="Abouelleil A."/>
            <person name="Adekoya E."/>
            <person name="Ait-zahra M."/>
            <person name="Allen N."/>
            <person name="Allen T."/>
            <person name="An P."/>
            <person name="Anderson M."/>
            <person name="Anderson S."/>
            <person name="Arachchi H."/>
            <person name="Armbruster J."/>
            <person name="Bachantsang P."/>
            <person name="Baldwin J."/>
            <person name="Barry A."/>
            <person name="Bayul T."/>
            <person name="Blitshsteyn B."/>
            <person name="Bloom T."/>
            <person name="Blye J."/>
            <person name="Boguslavskiy L."/>
            <person name="Borowsky M."/>
            <person name="Boukhgalter B."/>
            <person name="Brunache A."/>
            <person name="Butler J."/>
            <person name="Calixte N."/>
            <person name="Calvo S."/>
            <person name="Camarata J."/>
            <person name="Campo K."/>
            <person name="Chang J."/>
            <person name="Cheshatsang Y."/>
            <person name="Citroen M."/>
            <person name="Collymore A."/>
            <person name="Considine T."/>
            <person name="Cook A."/>
            <person name="Cooke P."/>
            <person name="Corum B."/>
            <person name="Cuomo C."/>
            <person name="David R."/>
            <person name="Dawoe T."/>
            <person name="Degray S."/>
            <person name="Dodge S."/>
            <person name="Dooley K."/>
            <person name="Dorje P."/>
            <person name="Dorjee K."/>
            <person name="Dorris L."/>
            <person name="Duffey N."/>
            <person name="Dupes A."/>
            <person name="Elkins T."/>
            <person name="Engels R."/>
            <person name="Erickson J."/>
            <person name="Farina A."/>
            <person name="Faro S."/>
            <person name="Ferreira P."/>
            <person name="Fischer H."/>
            <person name="Fitzgerald M."/>
            <person name="Foley K."/>
            <person name="Gage D."/>
            <person name="Galagan J."/>
            <person name="Gearin G."/>
            <person name="Gnerre S."/>
            <person name="Gnirke A."/>
            <person name="Goyette A."/>
            <person name="Graham J."/>
            <person name="Grandbois E."/>
            <person name="Gyaltsen K."/>
            <person name="Hafez N."/>
            <person name="Hagopian D."/>
            <person name="Hagos B."/>
            <person name="Hall J."/>
            <person name="Hatcher B."/>
            <person name="Heller A."/>
            <person name="Higgins H."/>
            <person name="Honan T."/>
            <person name="Horn A."/>
            <person name="Houde N."/>
            <person name="Hughes L."/>
            <person name="Hulme W."/>
            <person name="Husby E."/>
            <person name="Iliev I."/>
            <person name="Jaffe D."/>
            <person name="Jones C."/>
            <person name="Kamal M."/>
            <person name="Kamat A."/>
            <person name="Kamvysselis M."/>
            <person name="Karlsson E."/>
            <person name="Kells C."/>
            <person name="Kieu A."/>
            <person name="Kisner P."/>
            <person name="Kodira C."/>
            <person name="Kulbokas E."/>
            <person name="Labutti K."/>
            <person name="Lama D."/>
            <person name="Landers T."/>
            <person name="Leger J."/>
            <person name="Levine S."/>
            <person name="Lewis D."/>
            <person name="Lewis T."/>
            <person name="Lindblad-toh K."/>
            <person name="Liu X."/>
            <person name="Lokyitsang T."/>
            <person name="Lokyitsang Y."/>
            <person name="Lucien O."/>
            <person name="Lui A."/>
            <person name="Ma L.J."/>
            <person name="Mabbitt R."/>
            <person name="Macdonald J."/>
            <person name="Maclean C."/>
            <person name="Major J."/>
            <person name="Manning J."/>
            <person name="Marabella R."/>
            <person name="Maru K."/>
            <person name="Matthews C."/>
            <person name="Mauceli E."/>
            <person name="Mccarthy M."/>
            <person name="Mcdonough S."/>
            <person name="Mcghee T."/>
            <person name="Meldrim J."/>
            <person name="Meneus L."/>
            <person name="Mesirov J."/>
            <person name="Mihalev A."/>
            <person name="Mihova T."/>
            <person name="Mikkelsen T."/>
            <person name="Mlenga V."/>
            <person name="Moru K."/>
            <person name="Mozes J."/>
            <person name="Mulrain L."/>
            <person name="Munson G."/>
            <person name="Naylor J."/>
            <person name="Newes C."/>
            <person name="Nguyen C."/>
            <person name="Nguyen N."/>
            <person name="Nguyen T."/>
            <person name="Nicol R."/>
            <person name="Nielsen C."/>
            <person name="Nizzari M."/>
            <person name="Norbu C."/>
            <person name="Norbu N."/>
            <person name="O'donnell P."/>
            <person name="Okoawo O."/>
            <person name="O'leary S."/>
            <person name="Omotosho B."/>
            <person name="O'neill K."/>
            <person name="Osman S."/>
            <person name="Parker S."/>
            <person name="Perrin D."/>
            <person name="Phunkhang P."/>
            <person name="Piqani B."/>
            <person name="Purcell S."/>
            <person name="Rachupka T."/>
            <person name="Ramasamy U."/>
            <person name="Rameau R."/>
            <person name="Ray V."/>
            <person name="Raymond C."/>
            <person name="Retta R."/>
            <person name="Richardson S."/>
            <person name="Rise C."/>
            <person name="Rodriguez J."/>
            <person name="Rogers J."/>
            <person name="Rogov P."/>
            <person name="Rutman M."/>
            <person name="Schupbach R."/>
            <person name="Seaman C."/>
            <person name="Settipalli S."/>
            <person name="Sharpe T."/>
            <person name="Sheridan J."/>
            <person name="Sherpa N."/>
            <person name="Shi J."/>
            <person name="Smirnov S."/>
            <person name="Smith C."/>
            <person name="Sougnez C."/>
            <person name="Spencer B."/>
            <person name="Stalker J."/>
            <person name="Stange-thomann N."/>
            <person name="Stavropoulos S."/>
            <person name="Stetson K."/>
            <person name="Stone C."/>
            <person name="Stone S."/>
            <person name="Stubbs M."/>
            <person name="Talamas J."/>
            <person name="Tchuinga P."/>
            <person name="Tenzing P."/>
            <person name="Tesfaye S."/>
            <person name="Theodore J."/>
            <person name="Thoulutsang Y."/>
            <person name="Topham K."/>
            <person name="Towey S."/>
            <person name="Tsamla T."/>
            <person name="Tsomo N."/>
            <person name="Vallee D."/>
            <person name="Vassiliev H."/>
            <person name="Venkataraman V."/>
            <person name="Vinson J."/>
            <person name="Vo A."/>
            <person name="Wade C."/>
            <person name="Wang S."/>
            <person name="Wangchuk T."/>
            <person name="Wangdi T."/>
            <person name="Whittaker C."/>
            <person name="Wilkinson J."/>
            <person name="Wu Y."/>
            <person name="Wyman D."/>
            <person name="Yadav S."/>
            <person name="Yang S."/>
            <person name="Yang X."/>
            <person name="Yeager S."/>
            <person name="Yee E."/>
            <person name="Young G."/>
            <person name="Zainoun J."/>
            <person name="Zembeck L."/>
            <person name="Zimmer A."/>
            <person name="Zody M."/>
            <person name="Lander E."/>
        </authorList>
    </citation>
    <scope>NUCLEOTIDE SEQUENCE [LARGE SCALE GENOMIC DNA]</scope>
</reference>
<comment type="subcellular location">
    <subcellularLocation>
        <location evidence="5">Cytoplasm</location>
        <location evidence="5">Cytoskeleton</location>
        <location evidence="5">Microtubule organizing center</location>
    </subcellularLocation>
</comment>
<dbReference type="GO" id="GO:0000278">
    <property type="term" value="P:mitotic cell cycle"/>
    <property type="evidence" value="ECO:0007669"/>
    <property type="project" value="TreeGrafter"/>
</dbReference>
<dbReference type="Ensembl" id="ENSCSAVT00000011353.1">
    <property type="protein sequence ID" value="ENSCSAVP00000011222.1"/>
    <property type="gene ID" value="ENSCSAVG00000006565.1"/>
</dbReference>